<dbReference type="OrthoDB" id="72058at2759"/>
<organism evidence="1 2">
    <name type="scientific">Phytophthora fragariaefolia</name>
    <dbReference type="NCBI Taxonomy" id="1490495"/>
    <lineage>
        <taxon>Eukaryota</taxon>
        <taxon>Sar</taxon>
        <taxon>Stramenopiles</taxon>
        <taxon>Oomycota</taxon>
        <taxon>Peronosporomycetes</taxon>
        <taxon>Peronosporales</taxon>
        <taxon>Peronosporaceae</taxon>
        <taxon>Phytophthora</taxon>
    </lineage>
</organism>
<accession>A0A9W6X6X1</accession>
<reference evidence="1" key="1">
    <citation type="submission" date="2023-04" db="EMBL/GenBank/DDBJ databases">
        <title>Phytophthora fragariaefolia NBRC 109709.</title>
        <authorList>
            <person name="Ichikawa N."/>
            <person name="Sato H."/>
            <person name="Tonouchi N."/>
        </authorList>
    </citation>
    <scope>NUCLEOTIDE SEQUENCE</scope>
    <source>
        <strain evidence="1">NBRC 109709</strain>
    </source>
</reference>
<name>A0A9W6X6X1_9STRA</name>
<sequence>MLPRHVLHEVDEAVAAGLLSRLGCGEWVTGTLQNESYKHLDALERQPTLRPTVETVGFENPTDFLMGYDRFYYELAADVDVDAAAVDLVARFEAVSDVSLRPGECVEVDRIAAATQSEVNLEGQWLKGVRDQPSKLVTAFRSADAPPGDKPLVFHLNSRSYARWYYDWESGANKAQRLMKHVLKAYVVERIAVDGHDRMVAVSSSDAVKQLYRVLHVVTSPEFTVVSYRRAPQENYCHAVGMEGGVSPYGEAASQGASPVGSYDSAYQPRLSTPRGGHWGATMDATPDSLYSRSNQAKRQRVSTPPARKMELEDVPDLLEDKLRWEHMNLPAVSVSRNLALVYSFLRWAPLSVYASFVDELVHLVNDNLLESLAGSLQGASRINCFSKLLLNQARSDAVAGSFVHGRRTVGGAPAALPRDLENLLRVLADGTIWLFSVDTRQWIRSFFRHHAGFVMDKHGLRECYVLFLQELQTRLDAQVFSQTPLQSLANAAEEVIAAVYSYEYFHARRPRVRKILSGQSFAGWSAFVAQLRETYISMTSFPSVSRQLMKSQAGLDFEQAHPPQNSVERDWNAEWLLDVDEAVWKPNESAIKVDIHDLSGFGDIDGDDGAVSLFTLFELISQVVRIEVGLDIQERTLHIRSTQGFAGAQDCMRLVLDGKDRVFSQFPCGMATEVNTGAWGDYVGEMQVEKPGRLIVYLHMFSWSMRGTGPSYHVRMRIECWHSQRLCISGDLRATTAFAFFTSEEASYLAEMSLRSKRDAVDQAYAQQLQGDPGVQPAAGPWKELGRFRVSYIKA</sequence>
<proteinExistence type="predicted"/>
<evidence type="ECO:0000313" key="1">
    <source>
        <dbReference type="EMBL" id="GMF32706.1"/>
    </source>
</evidence>
<keyword evidence="2" id="KW-1185">Reference proteome</keyword>
<gene>
    <name evidence="1" type="ORF">Pfra01_000785700</name>
</gene>
<comment type="caution">
    <text evidence="1">The sequence shown here is derived from an EMBL/GenBank/DDBJ whole genome shotgun (WGS) entry which is preliminary data.</text>
</comment>
<evidence type="ECO:0000313" key="2">
    <source>
        <dbReference type="Proteomes" id="UP001165121"/>
    </source>
</evidence>
<dbReference type="Proteomes" id="UP001165121">
    <property type="component" value="Unassembled WGS sequence"/>
</dbReference>
<protein>
    <submittedName>
        <fullName evidence="1">Unnamed protein product</fullName>
    </submittedName>
</protein>
<dbReference type="EMBL" id="BSXT01000707">
    <property type="protein sequence ID" value="GMF32706.1"/>
    <property type="molecule type" value="Genomic_DNA"/>
</dbReference>
<dbReference type="AlphaFoldDB" id="A0A9W6X6X1"/>